<dbReference type="SMART" id="SM00369">
    <property type="entry name" value="LRR_TYP"/>
    <property type="match status" value="3"/>
</dbReference>
<dbReference type="GO" id="GO:0031012">
    <property type="term" value="C:extracellular matrix"/>
    <property type="evidence" value="ECO:0007669"/>
    <property type="project" value="TreeGrafter"/>
</dbReference>
<dbReference type="Gene3D" id="3.80.10.10">
    <property type="entry name" value="Ribonuclease Inhibitor"/>
    <property type="match status" value="1"/>
</dbReference>
<dbReference type="InterPro" id="IPR032675">
    <property type="entry name" value="LRR_dom_sf"/>
</dbReference>
<dbReference type="SUPFAM" id="SSF52058">
    <property type="entry name" value="L domain-like"/>
    <property type="match status" value="1"/>
</dbReference>
<sequence length="220" mass="24691">MLIYKGLLLTIALSVTLVSAYCPVDRIEKLGYCIFRVHCRGTVNNITLPAHCQGSPNHPVRVDLTITEAVDRFDDNLVNTDFLDAITTLRISGTWPTTTVEIPLLQYTSNVENLYLIGNNFEQISGNSFSELGRLENLDLSHNRLTTVEGLFQFDSNPMLKRLSLAYNSISDLPSDIFDELTSLVELDLSHNNIQDLTQEPFSNLTNLEILRLATTQSEI</sequence>
<dbReference type="PRINTS" id="PR00019">
    <property type="entry name" value="LEURICHRPT"/>
</dbReference>
<keyword evidence="6" id="KW-1185">Reference proteome</keyword>
<dbReference type="GO" id="GO:0005615">
    <property type="term" value="C:extracellular space"/>
    <property type="evidence" value="ECO:0007669"/>
    <property type="project" value="TreeGrafter"/>
</dbReference>
<evidence type="ECO:0000313" key="5">
    <source>
        <dbReference type="EMBL" id="CAG9138413.1"/>
    </source>
</evidence>
<dbReference type="PANTHER" id="PTHR24373:SF386">
    <property type="entry name" value="PROTEIN ARTICHOKE-LIKE"/>
    <property type="match status" value="1"/>
</dbReference>
<gene>
    <name evidence="5" type="ORF">PLXY2_LOCUS16666</name>
</gene>
<evidence type="ECO:0000256" key="2">
    <source>
        <dbReference type="ARBA" id="ARBA00022729"/>
    </source>
</evidence>
<feature type="signal peptide" evidence="4">
    <location>
        <begin position="1"/>
        <end position="20"/>
    </location>
</feature>
<comment type="caution">
    <text evidence="5">The sequence shown here is derived from an EMBL/GenBank/DDBJ whole genome shotgun (WGS) entry which is preliminary data.</text>
</comment>
<dbReference type="Pfam" id="PF13855">
    <property type="entry name" value="LRR_8"/>
    <property type="match status" value="2"/>
</dbReference>
<proteinExistence type="predicted"/>
<keyword evidence="2 4" id="KW-0732">Signal</keyword>
<dbReference type="Proteomes" id="UP000653454">
    <property type="component" value="Unassembled WGS sequence"/>
</dbReference>
<dbReference type="EMBL" id="CAJHNJ030000674">
    <property type="protein sequence ID" value="CAG9138413.1"/>
    <property type="molecule type" value="Genomic_DNA"/>
</dbReference>
<dbReference type="PANTHER" id="PTHR24373">
    <property type="entry name" value="SLIT RELATED LEUCINE-RICH REPEAT NEURONAL PROTEIN"/>
    <property type="match status" value="1"/>
</dbReference>
<organism evidence="5 6">
    <name type="scientific">Plutella xylostella</name>
    <name type="common">Diamondback moth</name>
    <name type="synonym">Plutella maculipennis</name>
    <dbReference type="NCBI Taxonomy" id="51655"/>
    <lineage>
        <taxon>Eukaryota</taxon>
        <taxon>Metazoa</taxon>
        <taxon>Ecdysozoa</taxon>
        <taxon>Arthropoda</taxon>
        <taxon>Hexapoda</taxon>
        <taxon>Insecta</taxon>
        <taxon>Pterygota</taxon>
        <taxon>Neoptera</taxon>
        <taxon>Endopterygota</taxon>
        <taxon>Lepidoptera</taxon>
        <taxon>Glossata</taxon>
        <taxon>Ditrysia</taxon>
        <taxon>Yponomeutoidea</taxon>
        <taxon>Plutellidae</taxon>
        <taxon>Plutella</taxon>
    </lineage>
</organism>
<keyword evidence="1" id="KW-0433">Leucine-rich repeat</keyword>
<protein>
    <submittedName>
        <fullName evidence="5">(diamondback moth) hypothetical protein</fullName>
    </submittedName>
</protein>
<dbReference type="SMART" id="SM00365">
    <property type="entry name" value="LRR_SD22"/>
    <property type="match status" value="2"/>
</dbReference>
<feature type="chain" id="PRO_5035728001" evidence="4">
    <location>
        <begin position="21"/>
        <end position="220"/>
    </location>
</feature>
<evidence type="ECO:0000313" key="6">
    <source>
        <dbReference type="Proteomes" id="UP000653454"/>
    </source>
</evidence>
<dbReference type="PROSITE" id="PS51450">
    <property type="entry name" value="LRR"/>
    <property type="match status" value="2"/>
</dbReference>
<keyword evidence="3" id="KW-0677">Repeat</keyword>
<evidence type="ECO:0000256" key="1">
    <source>
        <dbReference type="ARBA" id="ARBA00022614"/>
    </source>
</evidence>
<evidence type="ECO:0000256" key="4">
    <source>
        <dbReference type="SAM" id="SignalP"/>
    </source>
</evidence>
<dbReference type="InterPro" id="IPR003591">
    <property type="entry name" value="Leu-rich_rpt_typical-subtyp"/>
</dbReference>
<dbReference type="InterPro" id="IPR050328">
    <property type="entry name" value="Dev_Immune_Receptor"/>
</dbReference>
<reference evidence="5" key="1">
    <citation type="submission" date="2020-11" db="EMBL/GenBank/DDBJ databases">
        <authorList>
            <person name="Whiteford S."/>
        </authorList>
    </citation>
    <scope>NUCLEOTIDE SEQUENCE</scope>
</reference>
<dbReference type="InterPro" id="IPR001611">
    <property type="entry name" value="Leu-rich_rpt"/>
</dbReference>
<name>A0A8S4GB94_PLUXY</name>
<accession>A0A8S4GB94</accession>
<dbReference type="AlphaFoldDB" id="A0A8S4GB94"/>
<evidence type="ECO:0000256" key="3">
    <source>
        <dbReference type="ARBA" id="ARBA00022737"/>
    </source>
</evidence>